<comment type="caution">
    <text evidence="2">The sequence shown here is derived from an EMBL/GenBank/DDBJ whole genome shotgun (WGS) entry which is preliminary data.</text>
</comment>
<name>A0A917PHF1_9MICO</name>
<evidence type="ECO:0000313" key="3">
    <source>
        <dbReference type="Proteomes" id="UP000636956"/>
    </source>
</evidence>
<feature type="compositionally biased region" description="Polar residues" evidence="1">
    <location>
        <begin position="65"/>
        <end position="75"/>
    </location>
</feature>
<keyword evidence="3" id="KW-1185">Reference proteome</keyword>
<proteinExistence type="predicted"/>
<evidence type="ECO:0000313" key="2">
    <source>
        <dbReference type="EMBL" id="GGJ79003.1"/>
    </source>
</evidence>
<organism evidence="2 3">
    <name type="scientific">Agromyces bauzanensis</name>
    <dbReference type="NCBI Taxonomy" id="1308924"/>
    <lineage>
        <taxon>Bacteria</taxon>
        <taxon>Bacillati</taxon>
        <taxon>Actinomycetota</taxon>
        <taxon>Actinomycetes</taxon>
        <taxon>Micrococcales</taxon>
        <taxon>Microbacteriaceae</taxon>
        <taxon>Agromyces</taxon>
    </lineage>
</organism>
<reference evidence="2" key="1">
    <citation type="journal article" date="2014" name="Int. J. Syst. Evol. Microbiol.">
        <title>Complete genome sequence of Corynebacterium casei LMG S-19264T (=DSM 44701T), isolated from a smear-ripened cheese.</title>
        <authorList>
            <consortium name="US DOE Joint Genome Institute (JGI-PGF)"/>
            <person name="Walter F."/>
            <person name="Albersmeier A."/>
            <person name="Kalinowski J."/>
            <person name="Ruckert C."/>
        </authorList>
    </citation>
    <scope>NUCLEOTIDE SEQUENCE</scope>
    <source>
        <strain evidence="2">CGMCC 1.8984</strain>
    </source>
</reference>
<accession>A0A917PHF1</accession>
<feature type="region of interest" description="Disordered" evidence="1">
    <location>
        <begin position="49"/>
        <end position="75"/>
    </location>
</feature>
<dbReference type="RefSeq" id="WP_188742979.1">
    <property type="nucleotide sequence ID" value="NZ_BAABFW010000001.1"/>
</dbReference>
<reference evidence="2" key="2">
    <citation type="submission" date="2020-09" db="EMBL/GenBank/DDBJ databases">
        <authorList>
            <person name="Sun Q."/>
            <person name="Zhou Y."/>
        </authorList>
    </citation>
    <scope>NUCLEOTIDE SEQUENCE</scope>
    <source>
        <strain evidence="2">CGMCC 1.8984</strain>
    </source>
</reference>
<evidence type="ECO:0000256" key="1">
    <source>
        <dbReference type="SAM" id="MobiDB-lite"/>
    </source>
</evidence>
<dbReference type="EMBL" id="BMMD01000008">
    <property type="protein sequence ID" value="GGJ79003.1"/>
    <property type="molecule type" value="Genomic_DNA"/>
</dbReference>
<dbReference type="AlphaFoldDB" id="A0A917PHF1"/>
<gene>
    <name evidence="2" type="ORF">GCM10011372_16670</name>
</gene>
<sequence length="75" mass="8336">MAAGILTTDSTHFRETLEGRSDAVREIALAIRRRIFEVLPQTVEVVWPAQRSSGYGTGPKKNSEQFRGSSSTPRM</sequence>
<dbReference type="Proteomes" id="UP000636956">
    <property type="component" value="Unassembled WGS sequence"/>
</dbReference>
<protein>
    <submittedName>
        <fullName evidence="2">Uncharacterized protein</fullName>
    </submittedName>
</protein>